<accession>A0A917HW87</accession>
<keyword evidence="7" id="KW-0456">Lyase</keyword>
<dbReference type="PANTHER" id="PTHR13604">
    <property type="entry name" value="DC12-RELATED"/>
    <property type="match status" value="1"/>
</dbReference>
<dbReference type="GO" id="GO:0008233">
    <property type="term" value="F:peptidase activity"/>
    <property type="evidence" value="ECO:0007669"/>
    <property type="project" value="UniProtKB-KW"/>
</dbReference>
<dbReference type="EMBL" id="BMER01000003">
    <property type="protein sequence ID" value="GGG94169.1"/>
    <property type="molecule type" value="Genomic_DNA"/>
</dbReference>
<keyword evidence="4 8" id="KW-0378">Hydrolase</keyword>
<dbReference type="InterPro" id="IPR036590">
    <property type="entry name" value="SRAP-like"/>
</dbReference>
<keyword evidence="2 8" id="KW-0645">Protease</keyword>
<comment type="similarity">
    <text evidence="1 8">Belongs to the SOS response-associated peptidase family.</text>
</comment>
<dbReference type="SUPFAM" id="SSF143081">
    <property type="entry name" value="BB1717-like"/>
    <property type="match status" value="1"/>
</dbReference>
<dbReference type="GO" id="GO:0003697">
    <property type="term" value="F:single-stranded DNA binding"/>
    <property type="evidence" value="ECO:0007669"/>
    <property type="project" value="InterPro"/>
</dbReference>
<proteinExistence type="inferred from homology"/>
<dbReference type="Pfam" id="PF02586">
    <property type="entry name" value="SRAP"/>
    <property type="match status" value="1"/>
</dbReference>
<dbReference type="PANTHER" id="PTHR13604:SF0">
    <property type="entry name" value="ABASIC SITE PROCESSING PROTEIN HMCES"/>
    <property type="match status" value="1"/>
</dbReference>
<evidence type="ECO:0000313" key="9">
    <source>
        <dbReference type="EMBL" id="GGG94169.1"/>
    </source>
</evidence>
<keyword evidence="10" id="KW-1185">Reference proteome</keyword>
<dbReference type="GO" id="GO:0006508">
    <property type="term" value="P:proteolysis"/>
    <property type="evidence" value="ECO:0007669"/>
    <property type="project" value="UniProtKB-KW"/>
</dbReference>
<dbReference type="GO" id="GO:0106300">
    <property type="term" value="P:protein-DNA covalent cross-linking repair"/>
    <property type="evidence" value="ECO:0007669"/>
    <property type="project" value="InterPro"/>
</dbReference>
<protein>
    <recommendedName>
        <fullName evidence="8">Abasic site processing protein</fullName>
        <ecNumber evidence="8">3.4.-.-</ecNumber>
    </recommendedName>
</protein>
<evidence type="ECO:0000256" key="5">
    <source>
        <dbReference type="ARBA" id="ARBA00023124"/>
    </source>
</evidence>
<evidence type="ECO:0000256" key="8">
    <source>
        <dbReference type="RuleBase" id="RU364100"/>
    </source>
</evidence>
<evidence type="ECO:0000256" key="2">
    <source>
        <dbReference type="ARBA" id="ARBA00022670"/>
    </source>
</evidence>
<sequence length="268" mass="31743">MCWDISLHSDIEIVKRAFPKLRDERKQLDMNMYYHENVQAILFPNYPIIYRDKDSGDLALTEMEWGVLPGYIQDPKQQADRRRNMINIRSERVLEDRKSYWYRLRNQRCLIPVSGTYEHRKILGWSKKVPYYIAEKDRDIFYIPGLYQWHETVDADGVVEKVGSFGLMTRAANSVMQYIHNDGPNKHRMPLFLPRELEQQWLDDIAEPDMASVFAFEIPTDELAYYPVYTLRGYPERPDGKHRYEPFTWDGLPPLGNDDPKSVQGVLF</sequence>
<dbReference type="Proteomes" id="UP000660862">
    <property type="component" value="Unassembled WGS sequence"/>
</dbReference>
<dbReference type="AlphaFoldDB" id="A0A917HW87"/>
<name>A0A917HW87_9SPHI</name>
<keyword evidence="6" id="KW-0238">DNA-binding</keyword>
<evidence type="ECO:0000256" key="1">
    <source>
        <dbReference type="ARBA" id="ARBA00008136"/>
    </source>
</evidence>
<reference evidence="9" key="2">
    <citation type="submission" date="2020-09" db="EMBL/GenBank/DDBJ databases">
        <authorList>
            <person name="Sun Q."/>
            <person name="Zhou Y."/>
        </authorList>
    </citation>
    <scope>NUCLEOTIDE SEQUENCE</scope>
    <source>
        <strain evidence="9">CGMCC 1.12195</strain>
    </source>
</reference>
<dbReference type="GO" id="GO:0016829">
    <property type="term" value="F:lyase activity"/>
    <property type="evidence" value="ECO:0007669"/>
    <property type="project" value="UniProtKB-KW"/>
</dbReference>
<reference evidence="9" key="1">
    <citation type="journal article" date="2014" name="Int. J. Syst. Evol. Microbiol.">
        <title>Complete genome sequence of Corynebacterium casei LMG S-19264T (=DSM 44701T), isolated from a smear-ripened cheese.</title>
        <authorList>
            <consortium name="US DOE Joint Genome Institute (JGI-PGF)"/>
            <person name="Walter F."/>
            <person name="Albersmeier A."/>
            <person name="Kalinowski J."/>
            <person name="Ruckert C."/>
        </authorList>
    </citation>
    <scope>NUCLEOTIDE SEQUENCE</scope>
    <source>
        <strain evidence="9">CGMCC 1.12195</strain>
    </source>
</reference>
<evidence type="ECO:0000256" key="6">
    <source>
        <dbReference type="ARBA" id="ARBA00023125"/>
    </source>
</evidence>
<evidence type="ECO:0000256" key="7">
    <source>
        <dbReference type="ARBA" id="ARBA00023239"/>
    </source>
</evidence>
<organism evidence="9 10">
    <name type="scientific">Parapedobacter pyrenivorans</name>
    <dbReference type="NCBI Taxonomy" id="1305674"/>
    <lineage>
        <taxon>Bacteria</taxon>
        <taxon>Pseudomonadati</taxon>
        <taxon>Bacteroidota</taxon>
        <taxon>Sphingobacteriia</taxon>
        <taxon>Sphingobacteriales</taxon>
        <taxon>Sphingobacteriaceae</taxon>
        <taxon>Parapedobacter</taxon>
    </lineage>
</organism>
<comment type="caution">
    <text evidence="9">The sequence shown here is derived from an EMBL/GenBank/DDBJ whole genome shotgun (WGS) entry which is preliminary data.</text>
</comment>
<dbReference type="EC" id="3.4.-.-" evidence="8"/>
<dbReference type="InterPro" id="IPR003738">
    <property type="entry name" value="SRAP"/>
</dbReference>
<dbReference type="Gene3D" id="3.90.1680.10">
    <property type="entry name" value="SOS response associated peptidase-like"/>
    <property type="match status" value="1"/>
</dbReference>
<evidence type="ECO:0000256" key="4">
    <source>
        <dbReference type="ARBA" id="ARBA00022801"/>
    </source>
</evidence>
<keyword evidence="3" id="KW-0227">DNA damage</keyword>
<evidence type="ECO:0000256" key="3">
    <source>
        <dbReference type="ARBA" id="ARBA00022763"/>
    </source>
</evidence>
<dbReference type="RefSeq" id="WP_188507035.1">
    <property type="nucleotide sequence ID" value="NZ_BMER01000003.1"/>
</dbReference>
<evidence type="ECO:0000313" key="10">
    <source>
        <dbReference type="Proteomes" id="UP000660862"/>
    </source>
</evidence>
<gene>
    <name evidence="9" type="ORF">GCM10007415_31550</name>
</gene>
<keyword evidence="5" id="KW-0190">Covalent protein-DNA linkage</keyword>